<dbReference type="Pfam" id="PF00486">
    <property type="entry name" value="Trans_reg_C"/>
    <property type="match status" value="1"/>
</dbReference>
<reference evidence="7 8" key="1">
    <citation type="submission" date="2014-05" db="EMBL/GenBank/DDBJ databases">
        <title>Draft genome sequence of Amycolatopsis rifamycinica DSM 46095.</title>
        <authorList>
            <person name="Lal R."/>
            <person name="Saxena A."/>
            <person name="Kumari R."/>
            <person name="Mukherjee U."/>
            <person name="Singh P."/>
            <person name="Sangwan N."/>
            <person name="Mahato N.K."/>
        </authorList>
    </citation>
    <scope>NUCLEOTIDE SEQUENCE [LARGE SCALE GENOMIC DNA]</scope>
    <source>
        <strain evidence="7 8">DSM 46095</strain>
    </source>
</reference>
<dbReference type="SMART" id="SM01043">
    <property type="entry name" value="BTAD"/>
    <property type="match status" value="1"/>
</dbReference>
<accession>A0A066UD48</accession>
<dbReference type="Pfam" id="PF00931">
    <property type="entry name" value="NB-ARC"/>
    <property type="match status" value="1"/>
</dbReference>
<evidence type="ECO:0000259" key="6">
    <source>
        <dbReference type="PROSITE" id="PS51755"/>
    </source>
</evidence>
<dbReference type="Gene3D" id="3.40.50.300">
    <property type="entry name" value="P-loop containing nucleotide triphosphate hydrolases"/>
    <property type="match status" value="1"/>
</dbReference>
<dbReference type="Gene3D" id="1.10.10.10">
    <property type="entry name" value="Winged helix-like DNA-binding domain superfamily/Winged helix DNA-binding domain"/>
    <property type="match status" value="1"/>
</dbReference>
<dbReference type="InterPro" id="IPR027417">
    <property type="entry name" value="P-loop_NTPase"/>
</dbReference>
<feature type="DNA-binding region" description="OmpR/PhoB-type" evidence="5">
    <location>
        <begin position="52"/>
        <end position="157"/>
    </location>
</feature>
<dbReference type="InterPro" id="IPR005158">
    <property type="entry name" value="BTAD"/>
</dbReference>
<evidence type="ECO:0000313" key="7">
    <source>
        <dbReference type="EMBL" id="KDN22138.1"/>
    </source>
</evidence>
<dbReference type="InterPro" id="IPR036388">
    <property type="entry name" value="WH-like_DNA-bd_sf"/>
</dbReference>
<dbReference type="Gene3D" id="1.25.40.10">
    <property type="entry name" value="Tetratricopeptide repeat domain"/>
    <property type="match status" value="3"/>
</dbReference>
<comment type="similarity">
    <text evidence="1">Belongs to the AfsR/DnrI/RedD regulatory family.</text>
</comment>
<dbReference type="STRING" id="287986.DV20_12210"/>
<gene>
    <name evidence="7" type="ORF">DV20_12210</name>
</gene>
<evidence type="ECO:0000313" key="8">
    <source>
        <dbReference type="Proteomes" id="UP000027345"/>
    </source>
</evidence>
<keyword evidence="4" id="KW-0804">Transcription</keyword>
<evidence type="ECO:0000256" key="4">
    <source>
        <dbReference type="ARBA" id="ARBA00023163"/>
    </source>
</evidence>
<keyword evidence="8" id="KW-1185">Reference proteome</keyword>
<feature type="domain" description="OmpR/PhoB-type" evidence="6">
    <location>
        <begin position="52"/>
        <end position="157"/>
    </location>
</feature>
<dbReference type="EMBL" id="JMQI01000024">
    <property type="protein sequence ID" value="KDN22138.1"/>
    <property type="molecule type" value="Genomic_DNA"/>
</dbReference>
<keyword evidence="3 5" id="KW-0238">DNA-binding</keyword>
<organism evidence="7 8">
    <name type="scientific">Amycolatopsis rifamycinica</name>
    <dbReference type="NCBI Taxonomy" id="287986"/>
    <lineage>
        <taxon>Bacteria</taxon>
        <taxon>Bacillati</taxon>
        <taxon>Actinomycetota</taxon>
        <taxon>Actinomycetes</taxon>
        <taxon>Pseudonocardiales</taxon>
        <taxon>Pseudonocardiaceae</taxon>
        <taxon>Amycolatopsis</taxon>
    </lineage>
</organism>
<dbReference type="SUPFAM" id="SSF52540">
    <property type="entry name" value="P-loop containing nucleoside triphosphate hydrolases"/>
    <property type="match status" value="1"/>
</dbReference>
<dbReference type="Pfam" id="PF03704">
    <property type="entry name" value="BTAD"/>
    <property type="match status" value="1"/>
</dbReference>
<dbReference type="PROSITE" id="PS51755">
    <property type="entry name" value="OMPR_PHOB"/>
    <property type="match status" value="1"/>
</dbReference>
<protein>
    <recommendedName>
        <fullName evidence="6">OmpR/PhoB-type domain-containing protein</fullName>
    </recommendedName>
</protein>
<dbReference type="AlphaFoldDB" id="A0A066UD48"/>
<dbReference type="InterPro" id="IPR051677">
    <property type="entry name" value="AfsR-DnrI-RedD_regulator"/>
</dbReference>
<sequence length="995" mass="106438">MVPRAFEPELRRFHPIDDSANSGSGVSLVEVRTRYAGRCAGTGAPGVPPAGDRILDLGAGSGRDGAVLRLLGEVSACVDGAPVELGHPKQLCVLAALGVEHGRAVPIERLVERVWGGAAPRRGHETVHSYVSRLRRALGPLDGVTIVRRPGGYALTADTTPAAVDLYRFEDLRAQAEADTDDERVAVRLSEALALWRGRPLTGPAGDWVEAERERLEREHLATRLELIETRLRLGQGTRLVAELAVLAAAHPYDERIAGQYMTALHQSGRTADALGHYQAVRARLAGELGIDPAAPLADLHGRILAAGPPGPAPVPPAPVPRQLPPSIRDFTGRADHLAALDALLPPADGRDGGHAVVISALDGSGGIGKTTLAVHWAHHVQHRFPDGTLYTNLRGYGPGRPASADEVLDDFLVALGVPAAALPAGPGAREGLFRSLLAGRRVLLVLDNANSDEQVRPLLPGTPGCMVLTTSRDSLTGLVVTEAAHRLTVDLLTEPEALRLVTGIIGPARAAAEPEAVAELIALCARLPLALRIAAGRAAAHQHVSVADIVAELADDHSRLDALSWGRDPRAAVRTVLGWSYDRLPPPQQLLFRRLGLHPGPDVSPPAAAALVGRSPHEAHLLLRALADAHLIEPVAGGRYRFHDLLRAYAAERAREHDTPADRRSALDTLLTWYSHTAHVADRRLYPASTRLVADLAEPAHPHALADREHAWAWFTAERANLVAALHHAVAEGRDAHAVHLVDAFGFLILMGAWEERIETADAALIAARRSGDRAHEANVLLARGEALTHLKRPEAEADLVRAVELAREAGIRHIRISGLNDLGQWLRRRGRPAEALRHLEEALALSRGVDTGRWEAILEGIIGDVHADLGNHRQVLEHGERSARLRHRIGDADGEACALAVLARGWQGIGEHDRAIAHCRRAIALGRRSLGSQDATLAEPLAILATSLHRLGQVAEAVACWREAAAIYADRGLDADAAAIHDRIRAARSAVAG</sequence>
<dbReference type="SMART" id="SM00028">
    <property type="entry name" value="TPR"/>
    <property type="match status" value="4"/>
</dbReference>
<dbReference type="InterPro" id="IPR019734">
    <property type="entry name" value="TPR_rpt"/>
</dbReference>
<dbReference type="eggNOG" id="COG3629">
    <property type="taxonomic scope" value="Bacteria"/>
</dbReference>
<dbReference type="GO" id="GO:0006355">
    <property type="term" value="P:regulation of DNA-templated transcription"/>
    <property type="evidence" value="ECO:0007669"/>
    <property type="project" value="InterPro"/>
</dbReference>
<dbReference type="GO" id="GO:0000160">
    <property type="term" value="P:phosphorelay signal transduction system"/>
    <property type="evidence" value="ECO:0007669"/>
    <property type="project" value="InterPro"/>
</dbReference>
<dbReference type="Pfam" id="PF13424">
    <property type="entry name" value="TPR_12"/>
    <property type="match status" value="1"/>
</dbReference>
<dbReference type="InterPro" id="IPR016032">
    <property type="entry name" value="Sig_transdc_resp-reg_C-effctor"/>
</dbReference>
<dbReference type="InterPro" id="IPR002182">
    <property type="entry name" value="NB-ARC"/>
</dbReference>
<dbReference type="SMART" id="SM00862">
    <property type="entry name" value="Trans_reg_C"/>
    <property type="match status" value="1"/>
</dbReference>
<evidence type="ECO:0000256" key="5">
    <source>
        <dbReference type="PROSITE-ProRule" id="PRU01091"/>
    </source>
</evidence>
<dbReference type="Proteomes" id="UP000027345">
    <property type="component" value="Unassembled WGS sequence"/>
</dbReference>
<evidence type="ECO:0000256" key="3">
    <source>
        <dbReference type="ARBA" id="ARBA00023125"/>
    </source>
</evidence>
<dbReference type="GO" id="GO:0043531">
    <property type="term" value="F:ADP binding"/>
    <property type="evidence" value="ECO:0007669"/>
    <property type="project" value="InterPro"/>
</dbReference>
<evidence type="ECO:0000256" key="1">
    <source>
        <dbReference type="ARBA" id="ARBA00005820"/>
    </source>
</evidence>
<evidence type="ECO:0000256" key="2">
    <source>
        <dbReference type="ARBA" id="ARBA00023015"/>
    </source>
</evidence>
<proteinExistence type="inferred from homology"/>
<dbReference type="CDD" id="cd15831">
    <property type="entry name" value="BTAD"/>
    <property type="match status" value="1"/>
</dbReference>
<dbReference type="GO" id="GO:0003677">
    <property type="term" value="F:DNA binding"/>
    <property type="evidence" value="ECO:0007669"/>
    <property type="project" value="UniProtKB-UniRule"/>
</dbReference>
<dbReference type="PANTHER" id="PTHR35807:SF1">
    <property type="entry name" value="TRANSCRIPTIONAL REGULATOR REDD"/>
    <property type="match status" value="1"/>
</dbReference>
<dbReference type="InterPro" id="IPR001867">
    <property type="entry name" value="OmpR/PhoB-type_DNA-bd"/>
</dbReference>
<dbReference type="PANTHER" id="PTHR35807">
    <property type="entry name" value="TRANSCRIPTIONAL REGULATOR REDD-RELATED"/>
    <property type="match status" value="1"/>
</dbReference>
<name>A0A066UD48_9PSEU</name>
<dbReference type="eggNOG" id="COG0457">
    <property type="taxonomic scope" value="Bacteria"/>
</dbReference>
<dbReference type="SUPFAM" id="SSF46894">
    <property type="entry name" value="C-terminal effector domain of the bipartite response regulators"/>
    <property type="match status" value="1"/>
</dbReference>
<keyword evidence="2" id="KW-0805">Transcription regulation</keyword>
<dbReference type="SUPFAM" id="SSF48452">
    <property type="entry name" value="TPR-like"/>
    <property type="match status" value="3"/>
</dbReference>
<comment type="caution">
    <text evidence="7">The sequence shown here is derived from an EMBL/GenBank/DDBJ whole genome shotgun (WGS) entry which is preliminary data.</text>
</comment>
<dbReference type="PRINTS" id="PR00364">
    <property type="entry name" value="DISEASERSIST"/>
</dbReference>
<dbReference type="InterPro" id="IPR011990">
    <property type="entry name" value="TPR-like_helical_dom_sf"/>
</dbReference>